<dbReference type="AlphaFoldDB" id="A0A494XP41"/>
<evidence type="ECO:0000313" key="3">
    <source>
        <dbReference type="EMBL" id="RKP49303.1"/>
    </source>
</evidence>
<dbReference type="SUPFAM" id="SSF51735">
    <property type="entry name" value="NAD(P)-binding Rossmann-fold domains"/>
    <property type="match status" value="1"/>
</dbReference>
<dbReference type="InterPro" id="IPR002347">
    <property type="entry name" value="SDR_fam"/>
</dbReference>
<comment type="caution">
    <text evidence="3">The sequence shown here is derived from an EMBL/GenBank/DDBJ whole genome shotgun (WGS) entry which is preliminary data.</text>
</comment>
<keyword evidence="2 3" id="KW-0560">Oxidoreductase</keyword>
<dbReference type="Proteomes" id="UP000280434">
    <property type="component" value="Unassembled WGS sequence"/>
</dbReference>
<dbReference type="PANTHER" id="PTHR43639:SF1">
    <property type="entry name" value="SHORT-CHAIN DEHYDROGENASE_REDUCTASE FAMILY PROTEIN"/>
    <property type="match status" value="1"/>
</dbReference>
<evidence type="ECO:0000256" key="2">
    <source>
        <dbReference type="ARBA" id="ARBA00023002"/>
    </source>
</evidence>
<dbReference type="PANTHER" id="PTHR43639">
    <property type="entry name" value="OXIDOREDUCTASE, SHORT-CHAIN DEHYDROGENASE/REDUCTASE FAMILY (AFU_ORTHOLOGUE AFUA_5G02870)"/>
    <property type="match status" value="1"/>
</dbReference>
<name>A0A494XP41_9BURK</name>
<sequence length="252" mass="27058">MRLKDKNAIITAASHGIGRAIALAFASEGANLVVTFNSDEAAARELVNQLQAKGARAHAEQLDGANVACAGALVERAERFLGSIDILVNNIGVTTRTPFMDVTADEYTYVLDVNLKFPFFLLQRVARHMASREIRGSVINVSSISAYKAISKMAHYQCSKAGLSMLTKSTAYELAPLGIRVNTLSPGLTATQGNRNQWEDHPALWKERGKDIPLGRTGLPTDHASAAVFLASEEASWLTGCDLVIDGGESTI</sequence>
<evidence type="ECO:0000313" key="4">
    <source>
        <dbReference type="Proteomes" id="UP000280434"/>
    </source>
</evidence>
<accession>A0A494XP41</accession>
<evidence type="ECO:0000256" key="1">
    <source>
        <dbReference type="ARBA" id="ARBA00006484"/>
    </source>
</evidence>
<reference evidence="3 4" key="1">
    <citation type="submission" date="2018-10" db="EMBL/GenBank/DDBJ databases">
        <title>Paraburkholderia sp. 7MK8-2, isolated from soil.</title>
        <authorList>
            <person name="Gao Z.-H."/>
            <person name="Qiu L.-H."/>
        </authorList>
    </citation>
    <scope>NUCLEOTIDE SEQUENCE [LARGE SCALE GENOMIC DNA]</scope>
    <source>
        <strain evidence="3 4">7MK8-2</strain>
    </source>
</reference>
<dbReference type="InterPro" id="IPR036291">
    <property type="entry name" value="NAD(P)-bd_dom_sf"/>
</dbReference>
<dbReference type="PRINTS" id="PR00080">
    <property type="entry name" value="SDRFAMILY"/>
</dbReference>
<dbReference type="OrthoDB" id="8687320at2"/>
<organism evidence="3 4">
    <name type="scientific">Trinickia fusca</name>
    <dbReference type="NCBI Taxonomy" id="2419777"/>
    <lineage>
        <taxon>Bacteria</taxon>
        <taxon>Pseudomonadati</taxon>
        <taxon>Pseudomonadota</taxon>
        <taxon>Betaproteobacteria</taxon>
        <taxon>Burkholderiales</taxon>
        <taxon>Burkholderiaceae</taxon>
        <taxon>Trinickia</taxon>
    </lineage>
</organism>
<proteinExistence type="inferred from homology"/>
<dbReference type="NCBIfam" id="NF005559">
    <property type="entry name" value="PRK07231.1"/>
    <property type="match status" value="1"/>
</dbReference>
<dbReference type="Pfam" id="PF13561">
    <property type="entry name" value="adh_short_C2"/>
    <property type="match status" value="1"/>
</dbReference>
<dbReference type="EC" id="1.1.1.47" evidence="3"/>
<dbReference type="EMBL" id="RBZV01000003">
    <property type="protein sequence ID" value="RKP49303.1"/>
    <property type="molecule type" value="Genomic_DNA"/>
</dbReference>
<gene>
    <name evidence="3" type="ORF">D7S89_11065</name>
</gene>
<dbReference type="RefSeq" id="WP_121277691.1">
    <property type="nucleotide sequence ID" value="NZ_RBZV01000003.1"/>
</dbReference>
<comment type="similarity">
    <text evidence="1">Belongs to the short-chain dehydrogenases/reductases (SDR) family.</text>
</comment>
<dbReference type="Gene3D" id="3.40.50.720">
    <property type="entry name" value="NAD(P)-binding Rossmann-like Domain"/>
    <property type="match status" value="1"/>
</dbReference>
<protein>
    <submittedName>
        <fullName evidence="3">Glucose 1-dehydrogenase</fullName>
        <ecNumber evidence="3">1.1.1.47</ecNumber>
    </submittedName>
</protein>
<dbReference type="PRINTS" id="PR00081">
    <property type="entry name" value="GDHRDH"/>
</dbReference>
<dbReference type="FunFam" id="3.40.50.720:FF:000084">
    <property type="entry name" value="Short-chain dehydrogenase reductase"/>
    <property type="match status" value="1"/>
</dbReference>
<dbReference type="GO" id="GO:0047936">
    <property type="term" value="F:glucose 1-dehydrogenase [NAD(P)+] activity"/>
    <property type="evidence" value="ECO:0007669"/>
    <property type="project" value="UniProtKB-EC"/>
</dbReference>
<keyword evidence="4" id="KW-1185">Reference proteome</keyword>